<feature type="transmembrane region" description="Helical" evidence="7">
    <location>
        <begin position="583"/>
        <end position="601"/>
    </location>
</feature>
<feature type="transmembrane region" description="Helical" evidence="7">
    <location>
        <begin position="359"/>
        <end position="383"/>
    </location>
</feature>
<dbReference type="AlphaFoldDB" id="A0A9W8AHR0"/>
<evidence type="ECO:0000256" key="7">
    <source>
        <dbReference type="RuleBase" id="RU363079"/>
    </source>
</evidence>
<dbReference type="GO" id="GO:0007034">
    <property type="term" value="P:vacuolar transport"/>
    <property type="evidence" value="ECO:0007669"/>
    <property type="project" value="TreeGrafter"/>
</dbReference>
<evidence type="ECO:0000313" key="9">
    <source>
        <dbReference type="Proteomes" id="UP001150569"/>
    </source>
</evidence>
<sequence>MRLASLSASRGGLGLVAAVLTFCAQVQNTSAFYLPGVAPNDYRVGDPVELDVNHLTAHASTDNHRLKSVIAYDYYYPKFHFCQPADGPQAKSESLGAILFGDRIFNSPFELRFLQNTTCRSLCQTSVPGEDAQFINKRIQENYVLNWLIDGLPATRDVNHLGPVTPVAGGSNQAATAPAEARLPLTPPVVGLELGSVVDDKTSYFNNHYDIEVHYHGVDATRHRIVGVVAMPSSKRTLPNVEDSPVLCDTTDPLVLSETSETRVRFTYSVRWVVSDVTWGTRWDAYLFTTDPQIHWFSLINSMVVVIFLTGMIAMVLVRTLRKDITRYNSMDAQEDLQEDFGWKLVHGDVFRPPSHFRLLAILAGNGCQLFYMAVVTLVFASLGFLSPSNRGSLSTMMVCFYVLFSAAAGYNTARLYKMFGGGQPKRTILLGAFLVPSVVFILVFCLNFFLIGSHSSGAVPAGTLLAVIGLWFLVSAPLTFLGAYFGLRKPRLESPVRTNQIPRQVPEQSFYLRPIPSVLMGGILPFAAIFLELYFIMNSIWFQKFYYLFGFLFLVFVILVITCAEVTVLVCYFHLCSENYHWWWRSFFTAGASAFYIFLYSTMYYTTRLRVTSLVSTVLYFGWSFLMSALFFILTGTVGFFSCLFFVRKIYGSIKID</sequence>
<evidence type="ECO:0000313" key="8">
    <source>
        <dbReference type="EMBL" id="KAJ1927045.1"/>
    </source>
</evidence>
<proteinExistence type="inferred from homology"/>
<feature type="transmembrane region" description="Helical" evidence="7">
    <location>
        <begin position="429"/>
        <end position="452"/>
    </location>
</feature>
<feature type="transmembrane region" description="Helical" evidence="7">
    <location>
        <begin position="621"/>
        <end position="648"/>
    </location>
</feature>
<reference evidence="8" key="1">
    <citation type="submission" date="2022-07" db="EMBL/GenBank/DDBJ databases">
        <title>Phylogenomic reconstructions and comparative analyses of Kickxellomycotina fungi.</title>
        <authorList>
            <person name="Reynolds N.K."/>
            <person name="Stajich J.E."/>
            <person name="Barry K."/>
            <person name="Grigoriev I.V."/>
            <person name="Crous P."/>
            <person name="Smith M.E."/>
        </authorList>
    </citation>
    <scope>NUCLEOTIDE SEQUENCE</scope>
    <source>
        <strain evidence="8">RSA 861</strain>
    </source>
</reference>
<keyword evidence="4 7" id="KW-0732">Signal</keyword>
<dbReference type="InterPro" id="IPR004240">
    <property type="entry name" value="EMP70"/>
</dbReference>
<keyword evidence="9" id="KW-1185">Reference proteome</keyword>
<evidence type="ECO:0000256" key="6">
    <source>
        <dbReference type="ARBA" id="ARBA00023136"/>
    </source>
</evidence>
<evidence type="ECO:0000256" key="1">
    <source>
        <dbReference type="ARBA" id="ARBA00004141"/>
    </source>
</evidence>
<gene>
    <name evidence="8" type="primary">TMN2</name>
    <name evidence="8" type="ORF">IWQ60_003268</name>
</gene>
<feature type="signal peptide" evidence="7">
    <location>
        <begin position="1"/>
        <end position="31"/>
    </location>
</feature>
<dbReference type="PANTHER" id="PTHR10766:SF111">
    <property type="entry name" value="TRANSMEMBRANE 9 SUPERFAMILY MEMBER 2"/>
    <property type="match status" value="1"/>
</dbReference>
<feature type="transmembrane region" description="Helical" evidence="7">
    <location>
        <begin position="296"/>
        <end position="318"/>
    </location>
</feature>
<protein>
    <recommendedName>
        <fullName evidence="7">Transmembrane 9 superfamily member</fullName>
    </recommendedName>
</protein>
<feature type="transmembrane region" description="Helical" evidence="7">
    <location>
        <begin position="548"/>
        <end position="576"/>
    </location>
</feature>
<accession>A0A9W8AHR0</accession>
<keyword evidence="3 7" id="KW-0812">Transmembrane</keyword>
<dbReference type="EMBL" id="JANBPT010000137">
    <property type="protein sequence ID" value="KAJ1927045.1"/>
    <property type="molecule type" value="Genomic_DNA"/>
</dbReference>
<name>A0A9W8AHR0_9FUNG</name>
<feature type="transmembrane region" description="Helical" evidence="7">
    <location>
        <begin position="395"/>
        <end position="417"/>
    </location>
</feature>
<comment type="subcellular location">
    <subcellularLocation>
        <location evidence="1">Membrane</location>
        <topology evidence="1">Multi-pass membrane protein</topology>
    </subcellularLocation>
</comment>
<feature type="transmembrane region" description="Helical" evidence="7">
    <location>
        <begin position="464"/>
        <end position="488"/>
    </location>
</feature>
<comment type="caution">
    <text evidence="8">The sequence shown here is derived from an EMBL/GenBank/DDBJ whole genome shotgun (WGS) entry which is preliminary data.</text>
</comment>
<dbReference type="GO" id="GO:0005737">
    <property type="term" value="C:cytoplasm"/>
    <property type="evidence" value="ECO:0007669"/>
    <property type="project" value="UniProtKB-ARBA"/>
</dbReference>
<evidence type="ECO:0000256" key="4">
    <source>
        <dbReference type="ARBA" id="ARBA00022729"/>
    </source>
</evidence>
<evidence type="ECO:0000256" key="2">
    <source>
        <dbReference type="ARBA" id="ARBA00005227"/>
    </source>
</evidence>
<dbReference type="Proteomes" id="UP001150569">
    <property type="component" value="Unassembled WGS sequence"/>
</dbReference>
<keyword evidence="5 7" id="KW-1133">Transmembrane helix</keyword>
<dbReference type="Pfam" id="PF02990">
    <property type="entry name" value="EMP70"/>
    <property type="match status" value="1"/>
</dbReference>
<dbReference type="GO" id="GO:0072657">
    <property type="term" value="P:protein localization to membrane"/>
    <property type="evidence" value="ECO:0007669"/>
    <property type="project" value="TreeGrafter"/>
</dbReference>
<feature type="transmembrane region" description="Helical" evidence="7">
    <location>
        <begin position="519"/>
        <end position="542"/>
    </location>
</feature>
<dbReference type="OrthoDB" id="1666796at2759"/>
<dbReference type="PANTHER" id="PTHR10766">
    <property type="entry name" value="TRANSMEMBRANE 9 SUPERFAMILY PROTEIN"/>
    <property type="match status" value="1"/>
</dbReference>
<comment type="similarity">
    <text evidence="2 7">Belongs to the nonaspanin (TM9SF) (TC 9.A.2) family.</text>
</comment>
<keyword evidence="6 7" id="KW-0472">Membrane</keyword>
<feature type="chain" id="PRO_5041014886" description="Transmembrane 9 superfamily member" evidence="7">
    <location>
        <begin position="32"/>
        <end position="658"/>
    </location>
</feature>
<evidence type="ECO:0000256" key="5">
    <source>
        <dbReference type="ARBA" id="ARBA00022989"/>
    </source>
</evidence>
<dbReference type="GO" id="GO:0016020">
    <property type="term" value="C:membrane"/>
    <property type="evidence" value="ECO:0007669"/>
    <property type="project" value="UniProtKB-SubCell"/>
</dbReference>
<organism evidence="8 9">
    <name type="scientific">Tieghemiomyces parasiticus</name>
    <dbReference type="NCBI Taxonomy" id="78921"/>
    <lineage>
        <taxon>Eukaryota</taxon>
        <taxon>Fungi</taxon>
        <taxon>Fungi incertae sedis</taxon>
        <taxon>Zoopagomycota</taxon>
        <taxon>Kickxellomycotina</taxon>
        <taxon>Dimargaritomycetes</taxon>
        <taxon>Dimargaritales</taxon>
        <taxon>Dimargaritaceae</taxon>
        <taxon>Tieghemiomyces</taxon>
    </lineage>
</organism>
<evidence type="ECO:0000256" key="3">
    <source>
        <dbReference type="ARBA" id="ARBA00022692"/>
    </source>
</evidence>